<dbReference type="EMBL" id="MWQN01000001">
    <property type="protein sequence ID" value="OPC82800.1"/>
    <property type="molecule type" value="Genomic_DNA"/>
</dbReference>
<accession>A0A1T3P1N6</accession>
<dbReference type="OrthoDB" id="9904626at2"/>
<reference evidence="2 3" key="1">
    <citation type="submission" date="2017-03" db="EMBL/GenBank/DDBJ databases">
        <title>Draft genome sequence of Streptomyces scabrisporus NF3, endophyte isolated from Amphipterygium adstringens.</title>
        <authorList>
            <person name="Vazquez M."/>
            <person name="Ceapa C.D."/>
            <person name="Rodriguez Luna D."/>
            <person name="Sanchez Esquivel S."/>
        </authorList>
    </citation>
    <scope>NUCLEOTIDE SEQUENCE [LARGE SCALE GENOMIC DNA]</scope>
    <source>
        <strain evidence="2 3">NF3</strain>
    </source>
</reference>
<organism evidence="2 3">
    <name type="scientific">Embleya scabrispora</name>
    <dbReference type="NCBI Taxonomy" id="159449"/>
    <lineage>
        <taxon>Bacteria</taxon>
        <taxon>Bacillati</taxon>
        <taxon>Actinomycetota</taxon>
        <taxon>Actinomycetes</taxon>
        <taxon>Kitasatosporales</taxon>
        <taxon>Streptomycetaceae</taxon>
        <taxon>Embleya</taxon>
    </lineage>
</organism>
<dbReference type="RefSeq" id="WP_078977086.1">
    <property type="nucleotide sequence ID" value="NZ_MWQN01000001.1"/>
</dbReference>
<evidence type="ECO:0000256" key="1">
    <source>
        <dbReference type="SAM" id="MobiDB-lite"/>
    </source>
</evidence>
<gene>
    <name evidence="2" type="ORF">B4N89_19320</name>
</gene>
<proteinExistence type="predicted"/>
<evidence type="ECO:0000313" key="3">
    <source>
        <dbReference type="Proteomes" id="UP000190037"/>
    </source>
</evidence>
<dbReference type="Proteomes" id="UP000190037">
    <property type="component" value="Unassembled WGS sequence"/>
</dbReference>
<comment type="caution">
    <text evidence="2">The sequence shown here is derived from an EMBL/GenBank/DDBJ whole genome shotgun (WGS) entry which is preliminary data.</text>
</comment>
<evidence type="ECO:0000313" key="2">
    <source>
        <dbReference type="EMBL" id="OPC82800.1"/>
    </source>
</evidence>
<keyword evidence="3" id="KW-1185">Reference proteome</keyword>
<dbReference type="STRING" id="159449.B4N89_19320"/>
<protein>
    <submittedName>
        <fullName evidence="2">Uncharacterized protein</fullName>
    </submittedName>
</protein>
<dbReference type="AlphaFoldDB" id="A0A1T3P1N6"/>
<feature type="region of interest" description="Disordered" evidence="1">
    <location>
        <begin position="1"/>
        <end position="20"/>
    </location>
</feature>
<name>A0A1T3P1N6_9ACTN</name>
<sequence length="78" mass="8298">MTCDPNAPEGTFTTVQPGGRPVRDKRSGLIVVPLVLREGARGEAVGETALRLDGVGAELLHAYLTRALDGVDGSRERR</sequence>